<evidence type="ECO:0000313" key="3">
    <source>
        <dbReference type="Proteomes" id="UP000414233"/>
    </source>
</evidence>
<dbReference type="InterPro" id="IPR000182">
    <property type="entry name" value="GNAT_dom"/>
</dbReference>
<dbReference type="PROSITE" id="PS51186">
    <property type="entry name" value="GNAT"/>
    <property type="match status" value="1"/>
</dbReference>
<proteinExistence type="predicted"/>
<dbReference type="AlphaFoldDB" id="A0A5E4Y9Q3"/>
<dbReference type="InterPro" id="IPR016181">
    <property type="entry name" value="Acyl_CoA_acyltransferase"/>
</dbReference>
<evidence type="ECO:0000259" key="1">
    <source>
        <dbReference type="PROSITE" id="PS51186"/>
    </source>
</evidence>
<dbReference type="Gene3D" id="3.40.630.30">
    <property type="match status" value="1"/>
</dbReference>
<feature type="domain" description="N-acetyltransferase" evidence="1">
    <location>
        <begin position="23"/>
        <end position="177"/>
    </location>
</feature>
<keyword evidence="2" id="KW-0808">Transferase</keyword>
<dbReference type="GO" id="GO:0016747">
    <property type="term" value="F:acyltransferase activity, transferring groups other than amino-acyl groups"/>
    <property type="evidence" value="ECO:0007669"/>
    <property type="project" value="InterPro"/>
</dbReference>
<name>A0A5E4Y9Q3_9BURK</name>
<dbReference type="CDD" id="cd04301">
    <property type="entry name" value="NAT_SF"/>
    <property type="match status" value="1"/>
</dbReference>
<protein>
    <submittedName>
        <fullName evidence="2">GCN5 family acetyltransferase</fullName>
    </submittedName>
</protein>
<dbReference type="Proteomes" id="UP000414233">
    <property type="component" value="Unassembled WGS sequence"/>
</dbReference>
<gene>
    <name evidence="2" type="ORF">PTE30175_04284</name>
</gene>
<dbReference type="RefSeq" id="WP_150699070.1">
    <property type="nucleotide sequence ID" value="NZ_CABPRZ010000022.1"/>
</dbReference>
<dbReference type="SUPFAM" id="SSF55729">
    <property type="entry name" value="Acyl-CoA N-acyltransferases (Nat)"/>
    <property type="match status" value="1"/>
</dbReference>
<dbReference type="EMBL" id="CABPRZ010000022">
    <property type="protein sequence ID" value="VVE45469.1"/>
    <property type="molecule type" value="Genomic_DNA"/>
</dbReference>
<organism evidence="2 3">
    <name type="scientific">Pandoraea terrae</name>
    <dbReference type="NCBI Taxonomy" id="1537710"/>
    <lineage>
        <taxon>Bacteria</taxon>
        <taxon>Pseudomonadati</taxon>
        <taxon>Pseudomonadota</taxon>
        <taxon>Betaproteobacteria</taxon>
        <taxon>Burkholderiales</taxon>
        <taxon>Burkholderiaceae</taxon>
        <taxon>Pandoraea</taxon>
    </lineage>
</organism>
<evidence type="ECO:0000313" key="2">
    <source>
        <dbReference type="EMBL" id="VVE45469.1"/>
    </source>
</evidence>
<sequence length="218" mass="24043">MTTPPNMPADGHAPVAANERTGVLIRELSAADRHRLMRHFTSLGEEDRLLRFGQAVSDDVIVRYVAGLDFIRDSIFGVYDNNLALVAVAHLALLPEGQNGRVAEFGVSVSESARGQGVGTRLFERAAIHSRNKGIDTLYMHCLSRNARMMRIARKAGMEIHYAYGEADAYLTLPPADTGSMLSEMVQEQAAAFDYAVKRQMRNARRLFGALLPQQRAA</sequence>
<keyword evidence="3" id="KW-1185">Reference proteome</keyword>
<reference evidence="2 3" key="1">
    <citation type="submission" date="2019-08" db="EMBL/GenBank/DDBJ databases">
        <authorList>
            <person name="Peeters C."/>
        </authorList>
    </citation>
    <scope>NUCLEOTIDE SEQUENCE [LARGE SCALE GENOMIC DNA]</scope>
    <source>
        <strain evidence="2 3">LMG 30175</strain>
    </source>
</reference>
<accession>A0A5E4Y9Q3</accession>
<dbReference type="OrthoDB" id="9178559at2"/>
<dbReference type="Pfam" id="PF00583">
    <property type="entry name" value="Acetyltransf_1"/>
    <property type="match status" value="1"/>
</dbReference>